<organism evidence="1 2">
    <name type="scientific">Toxoplasma gondii FOU</name>
    <dbReference type="NCBI Taxonomy" id="943167"/>
    <lineage>
        <taxon>Eukaryota</taxon>
        <taxon>Sar</taxon>
        <taxon>Alveolata</taxon>
        <taxon>Apicomplexa</taxon>
        <taxon>Conoidasida</taxon>
        <taxon>Coccidia</taxon>
        <taxon>Eucoccidiorida</taxon>
        <taxon>Eimeriorina</taxon>
        <taxon>Sarcocystidae</taxon>
        <taxon>Toxoplasma</taxon>
    </lineage>
</organism>
<name>A0A086K3R1_TOXGO</name>
<proteinExistence type="predicted"/>
<evidence type="ECO:0000313" key="1">
    <source>
        <dbReference type="EMBL" id="KFG39029.1"/>
    </source>
</evidence>
<dbReference type="Proteomes" id="UP000028838">
    <property type="component" value="Unassembled WGS sequence"/>
</dbReference>
<reference evidence="1 2" key="1">
    <citation type="submission" date="2014-07" db="EMBL/GenBank/DDBJ databases">
        <authorList>
            <person name="Sibley D."/>
            <person name="Venepally P."/>
            <person name="Karamycheva S."/>
            <person name="Hadjithomas M."/>
            <person name="Khan A."/>
            <person name="Brunk B."/>
            <person name="Roos D."/>
            <person name="Caler E."/>
            <person name="Lorenzi H."/>
        </authorList>
    </citation>
    <scope>NUCLEOTIDE SEQUENCE [LARGE SCALE GENOMIC DNA]</scope>
    <source>
        <strain evidence="1 2">FOU</strain>
    </source>
</reference>
<gene>
    <name evidence="1" type="ORF">TGFOU_464919</name>
</gene>
<dbReference type="VEuPathDB" id="ToxoDB:TGFOU_464919"/>
<evidence type="ECO:0000313" key="2">
    <source>
        <dbReference type="Proteomes" id="UP000028838"/>
    </source>
</evidence>
<dbReference type="AlphaFoldDB" id="A0A086K3R1"/>
<sequence>MPSSSCIGSSKSFRRRSLDENIDWFFLLNHLRQFSSSLESSPGLPSHSFNRTDIIPWLHPRTRCRVPQPRDSSTAFLSSEPWLVPGNSGGLINFAVRSTFSRSGSCKCLCLP</sequence>
<comment type="caution">
    <text evidence="1">The sequence shown here is derived from an EMBL/GenBank/DDBJ whole genome shotgun (WGS) entry which is preliminary data.</text>
</comment>
<protein>
    <submittedName>
        <fullName evidence="1">Uncharacterized protein</fullName>
    </submittedName>
</protein>
<dbReference type="EMBL" id="AEYH02002441">
    <property type="protein sequence ID" value="KFG39029.1"/>
    <property type="molecule type" value="Genomic_DNA"/>
</dbReference>
<accession>A0A086K3R1</accession>